<reference evidence="8 9" key="1">
    <citation type="submission" date="2021-08" db="EMBL/GenBank/DDBJ databases">
        <title>Nocardioides bacterium WL0053 sp. nov., isolated from the sediment.</title>
        <authorList>
            <person name="Wang L."/>
            <person name="Zhang D."/>
            <person name="Zhang A."/>
        </authorList>
    </citation>
    <scope>NUCLEOTIDE SEQUENCE [LARGE SCALE GENOMIC DNA]</scope>
    <source>
        <strain evidence="8 9">WL0053</strain>
    </source>
</reference>
<protein>
    <recommendedName>
        <fullName evidence="5">Pyridoxine/pyridoxamine 5'-phosphate oxidase</fullName>
        <ecNumber evidence="5">1.4.3.5</ecNumber>
    </recommendedName>
    <alternativeName>
        <fullName evidence="5">PNP/PMP oxidase</fullName>
        <shortName evidence="5">PNPOx</shortName>
    </alternativeName>
    <alternativeName>
        <fullName evidence="5">Pyridoxal 5'-phosphate synthase</fullName>
    </alternativeName>
</protein>
<comment type="pathway">
    <text evidence="5">Cofactor metabolism; pyridoxal 5'-phosphate salvage; pyridoxal 5'-phosphate from pyridoxine 5'-phosphate: step 1/1.</text>
</comment>
<evidence type="ECO:0000259" key="7">
    <source>
        <dbReference type="Pfam" id="PF10590"/>
    </source>
</evidence>
<feature type="binding site" evidence="5">
    <location>
        <position position="107"/>
    </location>
    <ligand>
        <name>FMN</name>
        <dbReference type="ChEBI" id="CHEBI:58210"/>
    </ligand>
</feature>
<feature type="binding site" evidence="5">
    <location>
        <position position="197"/>
    </location>
    <ligand>
        <name>FMN</name>
        <dbReference type="ChEBI" id="CHEBI:58210"/>
    </ligand>
</feature>
<comment type="function">
    <text evidence="5">Catalyzes the oxidation of either pyridoxine 5'-phosphate (PNP) or pyridoxamine 5'-phosphate (PMP) into pyridoxal 5'-phosphate (PLP).</text>
</comment>
<evidence type="ECO:0000313" key="9">
    <source>
        <dbReference type="Proteomes" id="UP000754710"/>
    </source>
</evidence>
<dbReference type="PROSITE" id="PS01064">
    <property type="entry name" value="PYRIDOX_OXIDASE"/>
    <property type="match status" value="1"/>
</dbReference>
<feature type="binding site" evidence="5">
    <location>
        <begin position="142"/>
        <end position="143"/>
    </location>
    <ligand>
        <name>FMN</name>
        <dbReference type="ChEBI" id="CHEBI:58210"/>
    </ligand>
</feature>
<keyword evidence="3 5" id="KW-0288">FMN</keyword>
<dbReference type="InterPro" id="IPR019576">
    <property type="entry name" value="Pyridoxamine_oxidase_dimer_C"/>
</dbReference>
<dbReference type="HAMAP" id="MF_01629">
    <property type="entry name" value="PdxH"/>
    <property type="match status" value="1"/>
</dbReference>
<evidence type="ECO:0000256" key="5">
    <source>
        <dbReference type="HAMAP-Rule" id="MF_01629"/>
    </source>
</evidence>
<comment type="pathway">
    <text evidence="5">Cofactor metabolism; pyridoxal 5'-phosphate salvage; pyridoxal 5'-phosphate from pyridoxamine 5'-phosphate: step 1/1.</text>
</comment>
<comment type="similarity">
    <text evidence="1 5">Belongs to the pyridoxamine 5'-phosphate oxidase family.</text>
</comment>
<dbReference type="EC" id="1.4.3.5" evidence="5"/>
<gene>
    <name evidence="5 8" type="primary">pdxH</name>
    <name evidence="8" type="ORF">K1X13_09850</name>
</gene>
<comment type="catalytic activity">
    <reaction evidence="5">
        <text>pyridoxamine 5'-phosphate + O2 + H2O = pyridoxal 5'-phosphate + H2O2 + NH4(+)</text>
        <dbReference type="Rhea" id="RHEA:15817"/>
        <dbReference type="ChEBI" id="CHEBI:15377"/>
        <dbReference type="ChEBI" id="CHEBI:15379"/>
        <dbReference type="ChEBI" id="CHEBI:16240"/>
        <dbReference type="ChEBI" id="CHEBI:28938"/>
        <dbReference type="ChEBI" id="CHEBI:58451"/>
        <dbReference type="ChEBI" id="CHEBI:597326"/>
        <dbReference type="EC" id="1.4.3.5"/>
    </reaction>
</comment>
<sequence>MKPRELSDLRREYAAGGLDESDLETEPVAMFRRWMHDAVAAGLHEPNAMVLSTVSAEGAPASRIVLLKGIDERGFVFFTNYESRKADDLDARPRCALLFPWHPLERQVRVEGTATRLSEHENDVYFGSRPRASQLGAWASPQSEVIPDRSVLEARYEEAAERFGEGDVPRPENWGGFCVVPERVEFWQGRLGRLHDRLRYRRTPSGWAVERLAP</sequence>
<dbReference type="PANTHER" id="PTHR10851:SF0">
    <property type="entry name" value="PYRIDOXINE-5'-PHOSPHATE OXIDASE"/>
    <property type="match status" value="1"/>
</dbReference>
<evidence type="ECO:0000256" key="3">
    <source>
        <dbReference type="ARBA" id="ARBA00022643"/>
    </source>
</evidence>
<keyword evidence="2 5" id="KW-0285">Flavoprotein</keyword>
<feature type="binding site" evidence="5">
    <location>
        <position position="68"/>
    </location>
    <ligand>
        <name>substrate</name>
    </ligand>
</feature>
<feature type="binding site" evidence="5">
    <location>
        <position position="85"/>
    </location>
    <ligand>
        <name>FMN</name>
        <dbReference type="ChEBI" id="CHEBI:58210"/>
    </ligand>
</feature>
<dbReference type="NCBIfam" id="NF004231">
    <property type="entry name" value="PRK05679.1"/>
    <property type="match status" value="1"/>
</dbReference>
<name>A0ABS7RJ91_9ACTN</name>
<keyword evidence="5" id="KW-0664">Pyridoxine biosynthesis</keyword>
<organism evidence="8 9">
    <name type="scientific">Nocardioides jiangsuensis</name>
    <dbReference type="NCBI Taxonomy" id="2866161"/>
    <lineage>
        <taxon>Bacteria</taxon>
        <taxon>Bacillati</taxon>
        <taxon>Actinomycetota</taxon>
        <taxon>Actinomycetes</taxon>
        <taxon>Propionibacteriales</taxon>
        <taxon>Nocardioidaceae</taxon>
        <taxon>Nocardioides</taxon>
    </lineage>
</organism>
<dbReference type="Proteomes" id="UP000754710">
    <property type="component" value="Unassembled WGS sequence"/>
</dbReference>
<keyword evidence="4 5" id="KW-0560">Oxidoreductase</keyword>
<feature type="binding site" evidence="5">
    <location>
        <position position="187"/>
    </location>
    <ligand>
        <name>FMN</name>
        <dbReference type="ChEBI" id="CHEBI:58210"/>
    </ligand>
</feature>
<feature type="binding site" evidence="5">
    <location>
        <position position="129"/>
    </location>
    <ligand>
        <name>substrate</name>
    </ligand>
</feature>
<evidence type="ECO:0000259" key="6">
    <source>
        <dbReference type="Pfam" id="PF01243"/>
    </source>
</evidence>
<feature type="binding site" evidence="5">
    <location>
        <begin position="193"/>
        <end position="195"/>
    </location>
    <ligand>
        <name>substrate</name>
    </ligand>
</feature>
<dbReference type="NCBIfam" id="TIGR00558">
    <property type="entry name" value="pdxH"/>
    <property type="match status" value="1"/>
</dbReference>
<evidence type="ECO:0000313" key="8">
    <source>
        <dbReference type="EMBL" id="MBY9075122.1"/>
    </source>
</evidence>
<evidence type="ECO:0000256" key="2">
    <source>
        <dbReference type="ARBA" id="ARBA00022630"/>
    </source>
</evidence>
<feature type="binding site" evidence="5">
    <location>
        <begin position="78"/>
        <end position="79"/>
    </location>
    <ligand>
        <name>FMN</name>
        <dbReference type="ChEBI" id="CHEBI:58210"/>
    </ligand>
</feature>
<comment type="cofactor">
    <cofactor evidence="5">
        <name>FMN</name>
        <dbReference type="ChEBI" id="CHEBI:58210"/>
    </cofactor>
    <text evidence="5">Binds 1 FMN per subunit.</text>
</comment>
<dbReference type="Pfam" id="PF10590">
    <property type="entry name" value="PNP_phzG_C"/>
    <property type="match status" value="1"/>
</dbReference>
<evidence type="ECO:0000256" key="4">
    <source>
        <dbReference type="ARBA" id="ARBA00023002"/>
    </source>
</evidence>
<dbReference type="PIRSF" id="PIRSF000190">
    <property type="entry name" value="Pyd_amn-ph_oxd"/>
    <property type="match status" value="1"/>
</dbReference>
<comment type="subunit">
    <text evidence="5">Homodimer.</text>
</comment>
<evidence type="ECO:0000256" key="1">
    <source>
        <dbReference type="ARBA" id="ARBA00007301"/>
    </source>
</evidence>
<feature type="domain" description="Pyridoxine 5'-phosphate oxidase dimerisation C-terminal" evidence="7">
    <location>
        <begin position="174"/>
        <end position="214"/>
    </location>
</feature>
<dbReference type="Pfam" id="PF01243">
    <property type="entry name" value="PNPOx_N"/>
    <property type="match status" value="1"/>
</dbReference>
<dbReference type="EMBL" id="JAIEZQ010000002">
    <property type="protein sequence ID" value="MBY9075122.1"/>
    <property type="molecule type" value="Genomic_DNA"/>
</dbReference>
<comment type="caution">
    <text evidence="8">The sequence shown here is derived from an EMBL/GenBank/DDBJ whole genome shotgun (WGS) entry which is preliminary data.</text>
</comment>
<dbReference type="Gene3D" id="2.30.110.10">
    <property type="entry name" value="Electron Transport, Fmn-binding Protein, Chain A"/>
    <property type="match status" value="1"/>
</dbReference>
<accession>A0ABS7RJ91</accession>
<dbReference type="GO" id="GO:0004733">
    <property type="term" value="F:pyridoxamine phosphate oxidase activity"/>
    <property type="evidence" value="ECO:0007669"/>
    <property type="project" value="UniProtKB-EC"/>
</dbReference>
<dbReference type="InterPro" id="IPR011576">
    <property type="entry name" value="Pyridox_Oxase_N"/>
</dbReference>
<proteinExistence type="inferred from homology"/>
<feature type="binding site" evidence="5">
    <location>
        <begin position="63"/>
        <end position="68"/>
    </location>
    <ligand>
        <name>FMN</name>
        <dbReference type="ChEBI" id="CHEBI:58210"/>
    </ligand>
</feature>
<feature type="binding site" evidence="5">
    <location>
        <position position="133"/>
    </location>
    <ligand>
        <name>substrate</name>
    </ligand>
</feature>
<dbReference type="InterPro" id="IPR012349">
    <property type="entry name" value="Split_barrel_FMN-bd"/>
</dbReference>
<feature type="binding site" evidence="5">
    <location>
        <position position="84"/>
    </location>
    <ligand>
        <name>FMN</name>
        <dbReference type="ChEBI" id="CHEBI:58210"/>
    </ligand>
</feature>
<keyword evidence="9" id="KW-1185">Reference proteome</keyword>
<feature type="domain" description="Pyridoxamine 5'-phosphate oxidase N-terminal" evidence="6">
    <location>
        <begin position="35"/>
        <end position="160"/>
    </location>
</feature>
<dbReference type="PANTHER" id="PTHR10851">
    <property type="entry name" value="PYRIDOXINE-5-PHOSPHATE OXIDASE"/>
    <property type="match status" value="1"/>
</dbReference>
<dbReference type="InterPro" id="IPR000659">
    <property type="entry name" value="Pyridox_Oxase"/>
</dbReference>
<comment type="catalytic activity">
    <reaction evidence="5">
        <text>pyridoxine 5'-phosphate + O2 = pyridoxal 5'-phosphate + H2O2</text>
        <dbReference type="Rhea" id="RHEA:15149"/>
        <dbReference type="ChEBI" id="CHEBI:15379"/>
        <dbReference type="ChEBI" id="CHEBI:16240"/>
        <dbReference type="ChEBI" id="CHEBI:58589"/>
        <dbReference type="ChEBI" id="CHEBI:597326"/>
        <dbReference type="EC" id="1.4.3.5"/>
    </reaction>
</comment>
<dbReference type="RefSeq" id="WP_221024915.1">
    <property type="nucleotide sequence ID" value="NZ_JAIEZQ010000002.1"/>
</dbReference>
<dbReference type="InterPro" id="IPR019740">
    <property type="entry name" value="Pyridox_Oxase_CS"/>
</dbReference>
<dbReference type="SUPFAM" id="SSF50475">
    <property type="entry name" value="FMN-binding split barrel"/>
    <property type="match status" value="1"/>
</dbReference>
<feature type="binding site" evidence="5">
    <location>
        <position position="125"/>
    </location>
    <ligand>
        <name>substrate</name>
    </ligand>
</feature>